<dbReference type="InterPro" id="IPR019594">
    <property type="entry name" value="Glu/Gly-bd"/>
</dbReference>
<evidence type="ECO:0000256" key="7">
    <source>
        <dbReference type="ARBA" id="ARBA00023170"/>
    </source>
</evidence>
<keyword evidence="12" id="KW-0732">Signal</keyword>
<keyword evidence="10" id="KW-0407">Ion channel</keyword>
<dbReference type="InterPro" id="IPR001828">
    <property type="entry name" value="ANF_lig-bd_rcpt"/>
</dbReference>
<evidence type="ECO:0000256" key="10">
    <source>
        <dbReference type="ARBA" id="ARBA00023303"/>
    </source>
</evidence>
<protein>
    <recommendedName>
        <fullName evidence="13">Ionotropic glutamate receptor C-terminal domain-containing protein</fullName>
    </recommendedName>
</protein>
<comment type="subcellular location">
    <subcellularLocation>
        <location evidence="1">Membrane</location>
        <topology evidence="1">Multi-pass membrane protein</topology>
    </subcellularLocation>
</comment>
<evidence type="ECO:0000256" key="9">
    <source>
        <dbReference type="ARBA" id="ARBA00023286"/>
    </source>
</evidence>
<evidence type="ECO:0000256" key="3">
    <source>
        <dbReference type="ARBA" id="ARBA00022692"/>
    </source>
</evidence>
<keyword evidence="9" id="KW-1071">Ligand-gated ion channel</keyword>
<evidence type="ECO:0000256" key="2">
    <source>
        <dbReference type="ARBA" id="ARBA00022448"/>
    </source>
</evidence>
<evidence type="ECO:0000256" key="8">
    <source>
        <dbReference type="ARBA" id="ARBA00023180"/>
    </source>
</evidence>
<evidence type="ECO:0000256" key="11">
    <source>
        <dbReference type="SAM" id="Phobius"/>
    </source>
</evidence>
<dbReference type="GO" id="GO:0016020">
    <property type="term" value="C:membrane"/>
    <property type="evidence" value="ECO:0007669"/>
    <property type="project" value="UniProtKB-SubCell"/>
</dbReference>
<evidence type="ECO:0000313" key="14">
    <source>
        <dbReference type="EMBL" id="KAG6722302.1"/>
    </source>
</evidence>
<dbReference type="InterPro" id="IPR001320">
    <property type="entry name" value="Iontro_rcpt_C"/>
</dbReference>
<evidence type="ECO:0000256" key="6">
    <source>
        <dbReference type="ARBA" id="ARBA00023136"/>
    </source>
</evidence>
<dbReference type="Pfam" id="PF00060">
    <property type="entry name" value="Lig_chan"/>
    <property type="match status" value="1"/>
</dbReference>
<keyword evidence="2" id="KW-0813">Transport</keyword>
<evidence type="ECO:0000256" key="4">
    <source>
        <dbReference type="ARBA" id="ARBA00022989"/>
    </source>
</evidence>
<feature type="transmembrane region" description="Helical" evidence="11">
    <location>
        <begin position="586"/>
        <end position="606"/>
    </location>
</feature>
<dbReference type="InterPro" id="IPR044440">
    <property type="entry name" value="GABAb_receptor_plant_PBP1"/>
</dbReference>
<name>A0A922JZZ7_CARIL</name>
<dbReference type="PANTHER" id="PTHR34836">
    <property type="entry name" value="OS06G0188250 PROTEIN"/>
    <property type="match status" value="1"/>
</dbReference>
<keyword evidence="8" id="KW-0325">Glycoprotein</keyword>
<reference evidence="14" key="1">
    <citation type="submission" date="2021-01" db="EMBL/GenBank/DDBJ databases">
        <authorList>
            <person name="Lovell J.T."/>
            <person name="Bentley N."/>
            <person name="Bhattarai G."/>
            <person name="Jenkins J.W."/>
            <person name="Sreedasyam A."/>
            <person name="Alarcon Y."/>
            <person name="Bock C."/>
            <person name="Boston L."/>
            <person name="Carlson J."/>
            <person name="Cervantes K."/>
            <person name="Clermont K."/>
            <person name="Krom N."/>
            <person name="Kubenka K."/>
            <person name="Mamidi S."/>
            <person name="Mattison C."/>
            <person name="Monteros M."/>
            <person name="Pisani C."/>
            <person name="Plott C."/>
            <person name="Rajasekar S."/>
            <person name="Rhein H.S."/>
            <person name="Rohla C."/>
            <person name="Song M."/>
            <person name="Hilaire R.S."/>
            <person name="Shu S."/>
            <person name="Wells L."/>
            <person name="Wang X."/>
            <person name="Webber J."/>
            <person name="Heerema R.J."/>
            <person name="Klein P."/>
            <person name="Conner P."/>
            <person name="Grauke L."/>
            <person name="Grimwood J."/>
            <person name="Schmutz J."/>
            <person name="Randall J.J."/>
        </authorList>
    </citation>
    <scope>NUCLEOTIDE SEQUENCE</scope>
    <source>
        <tissue evidence="14">Leaf</tissue>
    </source>
</reference>
<keyword evidence="4 11" id="KW-1133">Transmembrane helix</keyword>
<evidence type="ECO:0000259" key="13">
    <source>
        <dbReference type="SMART" id="SM00079"/>
    </source>
</evidence>
<feature type="chain" id="PRO_5037186502" description="Ionotropic glutamate receptor C-terminal domain-containing protein" evidence="12">
    <location>
        <begin position="24"/>
        <end position="668"/>
    </location>
</feature>
<feature type="signal peptide" evidence="12">
    <location>
        <begin position="1"/>
        <end position="23"/>
    </location>
</feature>
<sequence>MEHFGFLPMIVLVGVFLTGSVYSRSPAVVNVGAIFTQNSVIGRAAKVAMEAAVSDVNADPTILKGTKLRFITDDANCSVFLGSVGAFRLLEKGVVAIIGPQSSAIAHMISEIANGLQVPLVSYAATDPTLSALQFPFFLRTTQSDAFQMAAMADLIDFYEWKEVIAIFVDDDYGRNGISALDDELHKRALKIAQKLPLAIQFDLDNITDMLNKSRLLGPRVYVVHVGPDPKMRLFTIAQKLQMMTSNYVWLATDWLSVTLDSFSPMTESSLQILQGVVGLRQHTPESIRKRAFVSRWGKMLDEGLASSELNTYGLNAYDTVWAVAHSIDNFVKEHRNITFSFNDKLLKMNPSKIQLNKLKVFDGGSILLEKLLETSFTGLSGQVQFNQDRNIVSGGYDVINIDQMAVHMVGYWSNSSGFSVLPPENIKSEENSYSHLHQKLNMVTWPGGSMERPRGWEIADNERPLRIGVPNRASFVEFATKLHNNLNMQGYCIDLFIEARKLVPYDVPYRFEPFGDGHSNPNYDNLVKMVADEVFDAAVGDIAIVTNRTKIVDFSQPYATTGLVIVAPVRNSKSSAWVFLKPFTVEMWCVTAASFVMIAVVIWILEHRVNNDFRGPPKRQLVTMFLFSFSTLFKTNRKEAVGIFNLLVYILLFFCKAIYLSLRMVVA</sequence>
<feature type="domain" description="Ionotropic glutamate receptor C-terminal" evidence="13">
    <location>
        <begin position="467"/>
        <end position="646"/>
    </location>
</feature>
<comment type="caution">
    <text evidence="14">The sequence shown here is derived from an EMBL/GenBank/DDBJ whole genome shotgun (WGS) entry which is preliminary data.</text>
</comment>
<dbReference type="AlphaFoldDB" id="A0A922JZZ7"/>
<organism evidence="14 15">
    <name type="scientific">Carya illinoinensis</name>
    <name type="common">Pecan</name>
    <dbReference type="NCBI Taxonomy" id="32201"/>
    <lineage>
        <taxon>Eukaryota</taxon>
        <taxon>Viridiplantae</taxon>
        <taxon>Streptophyta</taxon>
        <taxon>Embryophyta</taxon>
        <taxon>Tracheophyta</taxon>
        <taxon>Spermatophyta</taxon>
        <taxon>Magnoliopsida</taxon>
        <taxon>eudicotyledons</taxon>
        <taxon>Gunneridae</taxon>
        <taxon>Pentapetalae</taxon>
        <taxon>rosids</taxon>
        <taxon>fabids</taxon>
        <taxon>Fagales</taxon>
        <taxon>Juglandaceae</taxon>
        <taxon>Carya</taxon>
    </lineage>
</organism>
<dbReference type="GO" id="GO:0015276">
    <property type="term" value="F:ligand-gated monoatomic ion channel activity"/>
    <property type="evidence" value="ECO:0007669"/>
    <property type="project" value="InterPro"/>
</dbReference>
<dbReference type="FunFam" id="3.40.190.10:FF:000054">
    <property type="entry name" value="Glutamate receptor"/>
    <property type="match status" value="1"/>
</dbReference>
<dbReference type="Pfam" id="PF01094">
    <property type="entry name" value="ANF_receptor"/>
    <property type="match status" value="1"/>
</dbReference>
<dbReference type="EMBL" id="CM031827">
    <property type="protein sequence ID" value="KAG6722302.1"/>
    <property type="molecule type" value="Genomic_DNA"/>
</dbReference>
<dbReference type="FunFam" id="3.40.50.2300:FF:000081">
    <property type="entry name" value="Glutamate receptor"/>
    <property type="match status" value="1"/>
</dbReference>
<dbReference type="PANTHER" id="PTHR34836:SF7">
    <property type="entry name" value="RECEPTOR LIGAND BINDING REGION DOMAIN-CONTAINING PROTEIN"/>
    <property type="match status" value="1"/>
</dbReference>
<accession>A0A922JZZ7</accession>
<gene>
    <name evidence="14" type="ORF">I3842_03G153600</name>
</gene>
<dbReference type="InterPro" id="IPR015683">
    <property type="entry name" value="Ionotropic_Glu_rcpt"/>
</dbReference>
<evidence type="ECO:0000256" key="1">
    <source>
        <dbReference type="ARBA" id="ARBA00004141"/>
    </source>
</evidence>
<keyword evidence="5" id="KW-0406">Ion transport</keyword>
<proteinExistence type="predicted"/>
<dbReference type="CDD" id="cd19990">
    <property type="entry name" value="PBP1_GABAb_receptor_plant"/>
    <property type="match status" value="1"/>
</dbReference>
<evidence type="ECO:0000256" key="12">
    <source>
        <dbReference type="SAM" id="SignalP"/>
    </source>
</evidence>
<feature type="transmembrane region" description="Helical" evidence="11">
    <location>
        <begin position="641"/>
        <end position="663"/>
    </location>
</feature>
<evidence type="ECO:0000256" key="5">
    <source>
        <dbReference type="ARBA" id="ARBA00023065"/>
    </source>
</evidence>
<keyword evidence="6 11" id="KW-0472">Membrane</keyword>
<dbReference type="SMART" id="SM00079">
    <property type="entry name" value="PBPe"/>
    <property type="match status" value="1"/>
</dbReference>
<dbReference type="Proteomes" id="UP000811246">
    <property type="component" value="Chromosome 3"/>
</dbReference>
<keyword evidence="3 11" id="KW-0812">Transmembrane</keyword>
<dbReference type="Pfam" id="PF10613">
    <property type="entry name" value="Lig_chan-Glu_bd"/>
    <property type="match status" value="1"/>
</dbReference>
<evidence type="ECO:0000313" key="15">
    <source>
        <dbReference type="Proteomes" id="UP000811246"/>
    </source>
</evidence>
<keyword evidence="7" id="KW-0675">Receptor</keyword>